<feature type="compositionally biased region" description="Low complexity" evidence="1">
    <location>
        <begin position="66"/>
        <end position="84"/>
    </location>
</feature>
<evidence type="ECO:0000313" key="2">
    <source>
        <dbReference type="EMBL" id="CAK0906701.1"/>
    </source>
</evidence>
<accession>A0ABN9Y323</accession>
<protein>
    <submittedName>
        <fullName evidence="2">Uncharacterized protein</fullName>
    </submittedName>
</protein>
<feature type="region of interest" description="Disordered" evidence="1">
    <location>
        <begin position="1"/>
        <end position="20"/>
    </location>
</feature>
<comment type="caution">
    <text evidence="2">The sequence shown here is derived from an EMBL/GenBank/DDBJ whole genome shotgun (WGS) entry which is preliminary data.</text>
</comment>
<organism evidence="2 3">
    <name type="scientific">Prorocentrum cordatum</name>
    <dbReference type="NCBI Taxonomy" id="2364126"/>
    <lineage>
        <taxon>Eukaryota</taxon>
        <taxon>Sar</taxon>
        <taxon>Alveolata</taxon>
        <taxon>Dinophyceae</taxon>
        <taxon>Prorocentrales</taxon>
        <taxon>Prorocentraceae</taxon>
        <taxon>Prorocentrum</taxon>
    </lineage>
</organism>
<evidence type="ECO:0000256" key="1">
    <source>
        <dbReference type="SAM" id="MobiDB-lite"/>
    </source>
</evidence>
<name>A0ABN9Y323_9DINO</name>
<feature type="region of interest" description="Disordered" evidence="1">
    <location>
        <begin position="43"/>
        <end position="94"/>
    </location>
</feature>
<sequence>EAASGRPMGRGTPAQAVPQVLLAAPQGRTRFYETPALVLAEWRPLSPGLGGSGPAASSSGPGGGAASSVGAGCPPPAEAAAAGGPRREEGWSSADWGKLCSLAQTLETYEPGRMDMEELRDVLAQAREVRECLGRLERSALARLEHSQ</sequence>
<keyword evidence="3" id="KW-1185">Reference proteome</keyword>
<proteinExistence type="predicted"/>
<dbReference type="EMBL" id="CAUYUJ010021734">
    <property type="protein sequence ID" value="CAK0906701.1"/>
    <property type="molecule type" value="Genomic_DNA"/>
</dbReference>
<feature type="non-terminal residue" evidence="2">
    <location>
        <position position="1"/>
    </location>
</feature>
<gene>
    <name evidence="2" type="ORF">PCOR1329_LOCUS81945</name>
</gene>
<reference evidence="2" key="1">
    <citation type="submission" date="2023-10" db="EMBL/GenBank/DDBJ databases">
        <authorList>
            <person name="Chen Y."/>
            <person name="Shah S."/>
            <person name="Dougan E. K."/>
            <person name="Thang M."/>
            <person name="Chan C."/>
        </authorList>
    </citation>
    <scope>NUCLEOTIDE SEQUENCE [LARGE SCALE GENOMIC DNA]</scope>
</reference>
<dbReference type="Proteomes" id="UP001189429">
    <property type="component" value="Unassembled WGS sequence"/>
</dbReference>
<evidence type="ECO:0000313" key="3">
    <source>
        <dbReference type="Proteomes" id="UP001189429"/>
    </source>
</evidence>